<dbReference type="AlphaFoldDB" id="A0A1B6J0B4"/>
<proteinExistence type="predicted"/>
<feature type="region of interest" description="Disordered" evidence="1">
    <location>
        <begin position="43"/>
        <end position="79"/>
    </location>
</feature>
<evidence type="ECO:0000256" key="1">
    <source>
        <dbReference type="SAM" id="MobiDB-lite"/>
    </source>
</evidence>
<gene>
    <name evidence="2" type="ORF">g.5194</name>
</gene>
<dbReference type="EMBL" id="GECU01015089">
    <property type="protein sequence ID" value="JAS92617.1"/>
    <property type="molecule type" value="Transcribed_RNA"/>
</dbReference>
<evidence type="ECO:0000313" key="2">
    <source>
        <dbReference type="EMBL" id="JAS92617.1"/>
    </source>
</evidence>
<sequence>MANTYIDKNCEECNKIKNSGKIFKNIKSNVKCDNNLKLYTDKSKTKLYDKKQSNPQRNKTEKAGNKTEKTGKKAEGKTDYDSLKSDVTVSYCVTSPKSTKMKINPESQQTVYSNNQQSLIHNANFAQKKKGLEEKEVPLDMEHLRS</sequence>
<reference evidence="2" key="1">
    <citation type="submission" date="2015-11" db="EMBL/GenBank/DDBJ databases">
        <title>De novo transcriptome assembly of four potential Pierce s Disease insect vectors from Arizona vineyards.</title>
        <authorList>
            <person name="Tassone E.E."/>
        </authorList>
    </citation>
    <scope>NUCLEOTIDE SEQUENCE</scope>
</reference>
<name>A0A1B6J0B4_9HEMI</name>
<protein>
    <submittedName>
        <fullName evidence="2">Uncharacterized protein</fullName>
    </submittedName>
</protein>
<accession>A0A1B6J0B4</accession>
<organism evidence="2">
    <name type="scientific">Homalodisca liturata</name>
    <dbReference type="NCBI Taxonomy" id="320908"/>
    <lineage>
        <taxon>Eukaryota</taxon>
        <taxon>Metazoa</taxon>
        <taxon>Ecdysozoa</taxon>
        <taxon>Arthropoda</taxon>
        <taxon>Hexapoda</taxon>
        <taxon>Insecta</taxon>
        <taxon>Pterygota</taxon>
        <taxon>Neoptera</taxon>
        <taxon>Paraneoptera</taxon>
        <taxon>Hemiptera</taxon>
        <taxon>Auchenorrhyncha</taxon>
        <taxon>Membracoidea</taxon>
        <taxon>Cicadellidae</taxon>
        <taxon>Cicadellinae</taxon>
        <taxon>Proconiini</taxon>
        <taxon>Homalodisca</taxon>
    </lineage>
</organism>